<dbReference type="InterPro" id="IPR036378">
    <property type="entry name" value="FAS1_dom_sf"/>
</dbReference>
<dbReference type="AlphaFoldDB" id="A0A8H7SBT0"/>
<dbReference type="GO" id="GO:0031012">
    <property type="term" value="C:extracellular matrix"/>
    <property type="evidence" value="ECO:0007669"/>
    <property type="project" value="TreeGrafter"/>
</dbReference>
<protein>
    <recommendedName>
        <fullName evidence="4">FAS1 domain-containing protein</fullName>
    </recommendedName>
</protein>
<dbReference type="Pfam" id="PF02469">
    <property type="entry name" value="Fasciclin"/>
    <property type="match status" value="5"/>
</dbReference>
<keyword evidence="2" id="KW-0812">Transmembrane</keyword>
<evidence type="ECO:0000256" key="2">
    <source>
        <dbReference type="SAM" id="Phobius"/>
    </source>
</evidence>
<dbReference type="PANTHER" id="PTHR10900:SF80">
    <property type="entry name" value="FASCICLIN-1"/>
    <property type="match status" value="1"/>
</dbReference>
<evidence type="ECO:0000313" key="6">
    <source>
        <dbReference type="Proteomes" id="UP000646827"/>
    </source>
</evidence>
<name>A0A8H7SBT0_9FUNG</name>
<organism evidence="5 6">
    <name type="scientific">Circinella minor</name>
    <dbReference type="NCBI Taxonomy" id="1195481"/>
    <lineage>
        <taxon>Eukaryota</taxon>
        <taxon>Fungi</taxon>
        <taxon>Fungi incertae sedis</taxon>
        <taxon>Mucoromycota</taxon>
        <taxon>Mucoromycotina</taxon>
        <taxon>Mucoromycetes</taxon>
        <taxon>Mucorales</taxon>
        <taxon>Lichtheimiaceae</taxon>
        <taxon>Circinella</taxon>
    </lineage>
</organism>
<gene>
    <name evidence="5" type="ORF">INT45_011418</name>
</gene>
<feature type="domain" description="FAS1" evidence="4">
    <location>
        <begin position="291"/>
        <end position="431"/>
    </location>
</feature>
<feature type="region of interest" description="Disordered" evidence="1">
    <location>
        <begin position="662"/>
        <end position="693"/>
    </location>
</feature>
<dbReference type="Gene3D" id="2.30.180.10">
    <property type="entry name" value="FAS1 domain"/>
    <property type="match status" value="5"/>
</dbReference>
<evidence type="ECO:0000256" key="1">
    <source>
        <dbReference type="SAM" id="MobiDB-lite"/>
    </source>
</evidence>
<dbReference type="SUPFAM" id="SSF82153">
    <property type="entry name" value="FAS1 domain"/>
    <property type="match status" value="5"/>
</dbReference>
<dbReference type="PROSITE" id="PS50213">
    <property type="entry name" value="FAS1"/>
    <property type="match status" value="4"/>
</dbReference>
<evidence type="ECO:0000313" key="5">
    <source>
        <dbReference type="EMBL" id="KAG2225750.1"/>
    </source>
</evidence>
<evidence type="ECO:0000259" key="4">
    <source>
        <dbReference type="PROSITE" id="PS50213"/>
    </source>
</evidence>
<dbReference type="EMBL" id="JAEPRB010000024">
    <property type="protein sequence ID" value="KAG2225750.1"/>
    <property type="molecule type" value="Genomic_DNA"/>
</dbReference>
<proteinExistence type="predicted"/>
<feature type="chain" id="PRO_5034009060" description="FAS1 domain-containing protein" evidence="3">
    <location>
        <begin position="21"/>
        <end position="807"/>
    </location>
</feature>
<keyword evidence="2" id="KW-0472">Membrane</keyword>
<comment type="caution">
    <text evidence="5">The sequence shown here is derived from an EMBL/GenBank/DDBJ whole genome shotgun (WGS) entry which is preliminary data.</text>
</comment>
<dbReference type="Proteomes" id="UP000646827">
    <property type="component" value="Unassembled WGS sequence"/>
</dbReference>
<dbReference type="SMART" id="SM00554">
    <property type="entry name" value="FAS1"/>
    <property type="match status" value="5"/>
</dbReference>
<dbReference type="OrthoDB" id="14252at2759"/>
<feature type="domain" description="FAS1" evidence="4">
    <location>
        <begin position="434"/>
        <end position="580"/>
    </location>
</feature>
<dbReference type="GO" id="GO:0007155">
    <property type="term" value="P:cell adhesion"/>
    <property type="evidence" value="ECO:0007669"/>
    <property type="project" value="TreeGrafter"/>
</dbReference>
<reference evidence="5 6" key="1">
    <citation type="submission" date="2020-12" db="EMBL/GenBank/DDBJ databases">
        <title>Metabolic potential, ecology and presence of endohyphal bacteria is reflected in genomic diversity of Mucoromycotina.</title>
        <authorList>
            <person name="Muszewska A."/>
            <person name="Okrasinska A."/>
            <person name="Steczkiewicz K."/>
            <person name="Drgas O."/>
            <person name="Orlowska M."/>
            <person name="Perlinska-Lenart U."/>
            <person name="Aleksandrzak-Piekarczyk T."/>
            <person name="Szatraj K."/>
            <person name="Zielenkiewicz U."/>
            <person name="Pilsyk S."/>
            <person name="Malc E."/>
            <person name="Mieczkowski P."/>
            <person name="Kruszewska J.S."/>
            <person name="Biernat P."/>
            <person name="Pawlowska J."/>
        </authorList>
    </citation>
    <scope>NUCLEOTIDE SEQUENCE [LARGE SCALE GENOMIC DNA]</scope>
    <source>
        <strain evidence="5 6">CBS 142.35</strain>
    </source>
</reference>
<feature type="domain" description="FAS1" evidence="4">
    <location>
        <begin position="20"/>
        <end position="283"/>
    </location>
</feature>
<keyword evidence="3" id="KW-0732">Signal</keyword>
<dbReference type="PANTHER" id="PTHR10900">
    <property type="entry name" value="PERIOSTIN-RELATED"/>
    <property type="match status" value="1"/>
</dbReference>
<evidence type="ECO:0000256" key="3">
    <source>
        <dbReference type="SAM" id="SignalP"/>
    </source>
</evidence>
<feature type="signal peptide" evidence="3">
    <location>
        <begin position="1"/>
        <end position="20"/>
    </location>
</feature>
<dbReference type="InterPro" id="IPR000782">
    <property type="entry name" value="FAS1_domain"/>
</dbReference>
<dbReference type="GO" id="GO:0005615">
    <property type="term" value="C:extracellular space"/>
    <property type="evidence" value="ECO:0007669"/>
    <property type="project" value="TreeGrafter"/>
</dbReference>
<feature type="transmembrane region" description="Helical" evidence="2">
    <location>
        <begin position="765"/>
        <end position="788"/>
    </location>
</feature>
<accession>A0A8H7SBT0</accession>
<dbReference type="GO" id="GO:0030198">
    <property type="term" value="P:extracellular matrix organization"/>
    <property type="evidence" value="ECO:0007669"/>
    <property type="project" value="TreeGrafter"/>
</dbReference>
<feature type="domain" description="FAS1" evidence="4">
    <location>
        <begin position="585"/>
        <end position="751"/>
    </location>
</feature>
<keyword evidence="6" id="KW-1185">Reference proteome</keyword>
<keyword evidence="2" id="KW-1133">Transmembrane helix</keyword>
<feature type="compositionally biased region" description="Basic and acidic residues" evidence="1">
    <location>
        <begin position="670"/>
        <end position="690"/>
    </location>
</feature>
<dbReference type="GO" id="GO:0050839">
    <property type="term" value="F:cell adhesion molecule binding"/>
    <property type="evidence" value="ECO:0007669"/>
    <property type="project" value="TreeGrafter"/>
</dbReference>
<sequence length="807" mass="90586">MHVWLLLFNFLLIGWSTTFAKTVVETLTSDDRFRVFVRQLNRTDLLQDLEHYPTATVFAPTDEAFNQKIQADMTRAELLYHILPQTVLTTEWHDGELFKTGYTQDGRSQKIKVTKNKDQWSLGNNVNIVDADLKADNGVVQVVNGLLTPPKNLVQTLTEHKELYTFSNLAKKAHIETELKRANGYTIFATQDVLDGLTDAEKDYLNHSEAKEELAQVLRHQISDSELYFGKIPRGKTQLKTLQGEKLELVLDKNNQVTVNGAKIVQSDILASNGVIHILEKSILPNNRDFLKMNLRKVLIGLNATKFVTLFEEYGLEDFLHTKDEYSIVAPPNDELNERNIPRSEIQSWLKYHIISKKYDLNNFTDGQLVKTESDDHLGGNGKQRLLIHIVDQDQTPINARKKSIQFDHANLIGNPVAVENSIIYPVSRSLELPRDPLSRLPLNLDLSTFTASLYSSGVADEIKNSQGITLFAPTNEAFARLGLLTKHLLQPNSQEKLARVIKFHAIKHGLYYLNETMQGEHRVPTLDGSEININKTEGGHMYVRGSGAGDGSDRSVIAKVIRPDMLVSNGVIHKIDRIQIPSTLEISNRDLLLAENTNSFINLILKTNLTEQILDSLDQPYTVLAPTDRAFAKLNVTHLLQNPDQLLRVAKLHVLPVALPKMSMQPGQDGDRLEKKSKGDGDNDNRGIHSDITTDGVEFSPLLDDEKIIITKVDGGYTIKTKSNSKHLADVVQIGRASNAGGVIQIDRVLLPYDQTEGKGSLPWWAVLLIVLGVLAGAALLGALGYYGWRWWKERQQGYINLDENH</sequence>
<dbReference type="InterPro" id="IPR050904">
    <property type="entry name" value="Adhesion/Biosynth-related"/>
</dbReference>